<evidence type="ECO:0000313" key="9">
    <source>
        <dbReference type="Ensembl" id="ENSHCOP00000020698.1"/>
    </source>
</evidence>
<comment type="subcellular location">
    <subcellularLocation>
        <location evidence="1">Membrane</location>
        <topology evidence="1">Single-pass type II membrane protein</topology>
    </subcellularLocation>
</comment>
<evidence type="ECO:0000256" key="7">
    <source>
        <dbReference type="SAM" id="Phobius"/>
    </source>
</evidence>
<dbReference type="GO" id="GO:0005886">
    <property type="term" value="C:plasma membrane"/>
    <property type="evidence" value="ECO:0007669"/>
    <property type="project" value="TreeGrafter"/>
</dbReference>
<dbReference type="OMA" id="NRWICEV"/>
<dbReference type="CDD" id="cd03593">
    <property type="entry name" value="CLECT_NK_receptors_like"/>
    <property type="match status" value="1"/>
</dbReference>
<dbReference type="PANTHER" id="PTHR46784">
    <property type="entry name" value="KILLER CELL LECTIN-LIKE RECEPTOR SUBFAMILY B MEMBER 1"/>
    <property type="match status" value="1"/>
</dbReference>
<reference evidence="9" key="2">
    <citation type="submission" date="2025-09" db="UniProtKB">
        <authorList>
            <consortium name="Ensembl"/>
        </authorList>
    </citation>
    <scope>IDENTIFICATION</scope>
</reference>
<dbReference type="GeneTree" id="ENSGT01100000263776"/>
<feature type="domain" description="C-type lectin" evidence="8">
    <location>
        <begin position="170"/>
        <end position="293"/>
    </location>
</feature>
<reference evidence="9" key="1">
    <citation type="submission" date="2025-08" db="UniProtKB">
        <authorList>
            <consortium name="Ensembl"/>
        </authorList>
    </citation>
    <scope>IDENTIFICATION</scope>
</reference>
<evidence type="ECO:0000313" key="10">
    <source>
        <dbReference type="Proteomes" id="UP000264820"/>
    </source>
</evidence>
<dbReference type="PANTHER" id="PTHR46784:SF1">
    <property type="entry name" value="KILLER CELL LECTIN-LIKE RECEPTOR SUBFAMILY B MEMBER 1"/>
    <property type="match status" value="1"/>
</dbReference>
<evidence type="ECO:0000256" key="1">
    <source>
        <dbReference type="ARBA" id="ARBA00004606"/>
    </source>
</evidence>
<keyword evidence="7" id="KW-0812">Transmembrane</keyword>
<dbReference type="InterPro" id="IPR051527">
    <property type="entry name" value="KLR_subfamily_B"/>
</dbReference>
<name>A0A3Q2YS51_HIPCM</name>
<keyword evidence="3" id="KW-0735">Signal-anchor</keyword>
<keyword evidence="7" id="KW-0472">Membrane</keyword>
<dbReference type="GO" id="GO:0042269">
    <property type="term" value="P:regulation of natural killer cell mediated cytotoxicity"/>
    <property type="evidence" value="ECO:0007669"/>
    <property type="project" value="TreeGrafter"/>
</dbReference>
<protein>
    <submittedName>
        <fullName evidence="9">Oxidized low-density lipoprotein receptor 1-like</fullName>
    </submittedName>
</protein>
<sequence length="303" mass="35314">MMPFILLSTISIFRNLQTHSKVSPLPPEKCGDVEEIYDDVRSKELPCSVPHIFQENASKLPLHAPVTLAAAALGLLCVILISVIIALTVHLNSVVAEQRRQTVNLTAQNGHMQSELERLRERTRELSRERDQLNWTMGKVLQYDNFPVIDHCPQKVLSLCQPCVDNWLQFGSKCYLFQHYIYYSSWRTWQGSVDDCRQKNAHLLLIESQEEQEFVTNHTKYYSDDKHGYWMGLRELSNKWKWNDGRNLTLAFWRNENEYIKNGCALTSKSQTSKSLDNWSKANCDMRNRYICQTPAFTQRDLH</sequence>
<feature type="coiled-coil region" evidence="6">
    <location>
        <begin position="109"/>
        <end position="136"/>
    </location>
</feature>
<keyword evidence="5" id="KW-1015">Disulfide bond</keyword>
<dbReference type="GO" id="GO:0009986">
    <property type="term" value="C:cell surface"/>
    <property type="evidence" value="ECO:0007669"/>
    <property type="project" value="TreeGrafter"/>
</dbReference>
<dbReference type="Ensembl" id="ENSHCOT00000005520.1">
    <property type="protein sequence ID" value="ENSHCOP00000020698.1"/>
    <property type="gene ID" value="ENSHCOG00000006996.1"/>
</dbReference>
<dbReference type="InterPro" id="IPR001304">
    <property type="entry name" value="C-type_lectin-like"/>
</dbReference>
<dbReference type="InterPro" id="IPR016186">
    <property type="entry name" value="C-type_lectin-like/link_sf"/>
</dbReference>
<proteinExistence type="predicted"/>
<dbReference type="Pfam" id="PF00059">
    <property type="entry name" value="Lectin_C"/>
    <property type="match status" value="1"/>
</dbReference>
<evidence type="ECO:0000256" key="6">
    <source>
        <dbReference type="SAM" id="Coils"/>
    </source>
</evidence>
<keyword evidence="10" id="KW-1185">Reference proteome</keyword>
<keyword evidence="2" id="KW-0430">Lectin</keyword>
<dbReference type="PROSITE" id="PS50041">
    <property type="entry name" value="C_TYPE_LECTIN_2"/>
    <property type="match status" value="1"/>
</dbReference>
<keyword evidence="6" id="KW-0175">Coiled coil</keyword>
<dbReference type="InterPro" id="IPR033992">
    <property type="entry name" value="NKR-like_CTLD"/>
</dbReference>
<evidence type="ECO:0000256" key="2">
    <source>
        <dbReference type="ARBA" id="ARBA00022734"/>
    </source>
</evidence>
<dbReference type="GO" id="GO:0038023">
    <property type="term" value="F:signaling receptor activity"/>
    <property type="evidence" value="ECO:0007669"/>
    <property type="project" value="TreeGrafter"/>
</dbReference>
<accession>A0A3Q2YS51</accession>
<evidence type="ECO:0000256" key="4">
    <source>
        <dbReference type="ARBA" id="ARBA00022989"/>
    </source>
</evidence>
<feature type="transmembrane region" description="Helical" evidence="7">
    <location>
        <begin position="68"/>
        <end position="91"/>
    </location>
</feature>
<dbReference type="Proteomes" id="UP000264820">
    <property type="component" value="Unplaced"/>
</dbReference>
<dbReference type="SUPFAM" id="SSF56436">
    <property type="entry name" value="C-type lectin-like"/>
    <property type="match status" value="1"/>
</dbReference>
<dbReference type="Gene3D" id="3.10.100.10">
    <property type="entry name" value="Mannose-Binding Protein A, subunit A"/>
    <property type="match status" value="1"/>
</dbReference>
<dbReference type="SMART" id="SM00034">
    <property type="entry name" value="CLECT"/>
    <property type="match status" value="1"/>
</dbReference>
<dbReference type="InterPro" id="IPR016187">
    <property type="entry name" value="CTDL_fold"/>
</dbReference>
<dbReference type="GO" id="GO:0030246">
    <property type="term" value="F:carbohydrate binding"/>
    <property type="evidence" value="ECO:0007669"/>
    <property type="project" value="UniProtKB-KW"/>
</dbReference>
<evidence type="ECO:0000256" key="3">
    <source>
        <dbReference type="ARBA" id="ARBA00022968"/>
    </source>
</evidence>
<organism evidence="9 10">
    <name type="scientific">Hippocampus comes</name>
    <name type="common">Tiger tail seahorse</name>
    <dbReference type="NCBI Taxonomy" id="109280"/>
    <lineage>
        <taxon>Eukaryota</taxon>
        <taxon>Metazoa</taxon>
        <taxon>Chordata</taxon>
        <taxon>Craniata</taxon>
        <taxon>Vertebrata</taxon>
        <taxon>Euteleostomi</taxon>
        <taxon>Actinopterygii</taxon>
        <taxon>Neopterygii</taxon>
        <taxon>Teleostei</taxon>
        <taxon>Neoteleostei</taxon>
        <taxon>Acanthomorphata</taxon>
        <taxon>Syngnathiaria</taxon>
        <taxon>Syngnathiformes</taxon>
        <taxon>Syngnathoidei</taxon>
        <taxon>Syngnathidae</taxon>
        <taxon>Hippocampus</taxon>
    </lineage>
</organism>
<keyword evidence="4 7" id="KW-1133">Transmembrane helix</keyword>
<dbReference type="AlphaFoldDB" id="A0A3Q2YS51"/>
<evidence type="ECO:0000256" key="5">
    <source>
        <dbReference type="ARBA" id="ARBA00023157"/>
    </source>
</evidence>
<evidence type="ECO:0000259" key="8">
    <source>
        <dbReference type="PROSITE" id="PS50041"/>
    </source>
</evidence>